<proteinExistence type="predicted"/>
<dbReference type="InterPro" id="IPR022268">
    <property type="entry name" value="CHP03809"/>
</dbReference>
<reference evidence="1 2" key="1">
    <citation type="submission" date="2017-02" db="EMBL/GenBank/DDBJ databases">
        <title>Genome sequence of the nitrite-oxidizing bacterium Nitrobacter vulgaris strain Ab1.</title>
        <authorList>
            <person name="Mellbye B.L."/>
            <person name="Davis E.W."/>
            <person name="Spieck E."/>
            <person name="Chang J.H."/>
            <person name="Bottomley P.J."/>
            <person name="Sayavedra-Soto L.A."/>
        </authorList>
    </citation>
    <scope>NUCLEOTIDE SEQUENCE [LARGE SCALE GENOMIC DNA]</scope>
    <source>
        <strain evidence="1 2">Ab1</strain>
    </source>
</reference>
<sequence>MTQRYDAGRTPDHAQDVLNRWCVLAEQRLDFLIELYESGRWRRYHSENAFMENLREAKTVVEVWRMLARREAMPDNRAVDWSWLNRPSDSSAIQGDTVPVGAAVPRAALAIAGSQEDSMLRANNDVPAGKAA</sequence>
<dbReference type="EMBL" id="MWPQ01000044">
    <property type="protein sequence ID" value="OPH82512.1"/>
    <property type="molecule type" value="Genomic_DNA"/>
</dbReference>
<keyword evidence="2" id="KW-1185">Reference proteome</keyword>
<accession>A0A1V4HY66</accession>
<dbReference type="OrthoDB" id="8127035at2"/>
<comment type="caution">
    <text evidence="1">The sequence shown here is derived from an EMBL/GenBank/DDBJ whole genome shotgun (WGS) entry which is preliminary data.</text>
</comment>
<dbReference type="NCBIfam" id="TIGR03809">
    <property type="entry name" value="TIGR03809 family protein"/>
    <property type="match status" value="1"/>
</dbReference>
<evidence type="ECO:0000313" key="2">
    <source>
        <dbReference type="Proteomes" id="UP000189940"/>
    </source>
</evidence>
<evidence type="ECO:0000313" key="1">
    <source>
        <dbReference type="EMBL" id="OPH82512.1"/>
    </source>
</evidence>
<name>A0A1V4HY66_NITVU</name>
<dbReference type="Proteomes" id="UP000189940">
    <property type="component" value="Unassembled WGS sequence"/>
</dbReference>
<organism evidence="1 2">
    <name type="scientific">Nitrobacter vulgaris</name>
    <dbReference type="NCBI Taxonomy" id="29421"/>
    <lineage>
        <taxon>Bacteria</taxon>
        <taxon>Pseudomonadati</taxon>
        <taxon>Pseudomonadota</taxon>
        <taxon>Alphaproteobacteria</taxon>
        <taxon>Hyphomicrobiales</taxon>
        <taxon>Nitrobacteraceae</taxon>
        <taxon>Nitrobacter</taxon>
    </lineage>
</organism>
<protein>
    <submittedName>
        <fullName evidence="1">TIGR03809 family protein</fullName>
    </submittedName>
</protein>
<gene>
    <name evidence="1" type="ORF">B2M20_12040</name>
</gene>
<dbReference type="AlphaFoldDB" id="A0A1V4HY66"/>